<evidence type="ECO:0008006" key="4">
    <source>
        <dbReference type="Google" id="ProtNLM"/>
    </source>
</evidence>
<protein>
    <recommendedName>
        <fullName evidence="4">DUF4175 domain-containing protein</fullName>
    </recommendedName>
</protein>
<organism evidence="2 3">
    <name type="scientific">Asanoa hainanensis</name>
    <dbReference type="NCBI Taxonomy" id="560556"/>
    <lineage>
        <taxon>Bacteria</taxon>
        <taxon>Bacillati</taxon>
        <taxon>Actinomycetota</taxon>
        <taxon>Actinomycetes</taxon>
        <taxon>Micromonosporales</taxon>
        <taxon>Micromonosporaceae</taxon>
        <taxon>Asanoa</taxon>
    </lineage>
</organism>
<dbReference type="EMBL" id="FZPH01000007">
    <property type="protein sequence ID" value="SNT49591.1"/>
    <property type="molecule type" value="Genomic_DNA"/>
</dbReference>
<name>A0A239N3R3_9ACTN</name>
<dbReference type="RefSeq" id="WP_089250809.1">
    <property type="nucleotide sequence ID" value="NZ_FZPH01000007.1"/>
</dbReference>
<proteinExistence type="predicted"/>
<evidence type="ECO:0000313" key="2">
    <source>
        <dbReference type="EMBL" id="SNT49591.1"/>
    </source>
</evidence>
<feature type="transmembrane region" description="Helical" evidence="1">
    <location>
        <begin position="70"/>
        <end position="94"/>
    </location>
</feature>
<keyword evidence="1" id="KW-1133">Transmembrane helix</keyword>
<gene>
    <name evidence="2" type="ORF">SAMN05421812_107225</name>
</gene>
<feature type="transmembrane region" description="Helical" evidence="1">
    <location>
        <begin position="17"/>
        <end position="36"/>
    </location>
</feature>
<accession>A0A239N3R3</accession>
<evidence type="ECO:0000313" key="3">
    <source>
        <dbReference type="Proteomes" id="UP000198362"/>
    </source>
</evidence>
<keyword evidence="3" id="KW-1185">Reference proteome</keyword>
<reference evidence="2 3" key="1">
    <citation type="submission" date="2017-06" db="EMBL/GenBank/DDBJ databases">
        <authorList>
            <person name="Kim H.J."/>
            <person name="Triplett B.A."/>
        </authorList>
    </citation>
    <scope>NUCLEOTIDE SEQUENCE [LARGE SCALE GENOMIC DNA]</scope>
    <source>
        <strain evidence="2 3">CGMCC 4.5593</strain>
    </source>
</reference>
<keyword evidence="1" id="KW-0812">Transmembrane</keyword>
<dbReference type="Proteomes" id="UP000198362">
    <property type="component" value="Unassembled WGS sequence"/>
</dbReference>
<keyword evidence="1" id="KW-0472">Membrane</keyword>
<dbReference type="AlphaFoldDB" id="A0A239N3R3"/>
<evidence type="ECO:0000256" key="1">
    <source>
        <dbReference type="SAM" id="Phobius"/>
    </source>
</evidence>
<feature type="transmembrane region" description="Helical" evidence="1">
    <location>
        <begin position="42"/>
        <end position="63"/>
    </location>
</feature>
<sequence length="96" mass="10275">MRDPSGQAVRPSLVGRFLAWVGIVAHVVVLFFYVVSGLVMPAWAVGVLVVIWAGLLAVAIALLRTRPPWTLVVPLVAVVVWFAVVSAGDAWLGWTA</sequence>